<evidence type="ECO:0000313" key="3">
    <source>
        <dbReference type="Proteomes" id="UP001596302"/>
    </source>
</evidence>
<dbReference type="Pfam" id="PF11239">
    <property type="entry name" value="DUF3040"/>
    <property type="match status" value="1"/>
</dbReference>
<name>A0ABW1J6N0_9PSEU</name>
<keyword evidence="1" id="KW-0812">Transmembrane</keyword>
<accession>A0ABW1J6N0</accession>
<dbReference type="RefSeq" id="WP_379586555.1">
    <property type="nucleotide sequence ID" value="NZ_JBHSQW010000035.1"/>
</dbReference>
<organism evidence="2 3">
    <name type="scientific">Pseudonocardia hispaniensis</name>
    <dbReference type="NCBI Taxonomy" id="904933"/>
    <lineage>
        <taxon>Bacteria</taxon>
        <taxon>Bacillati</taxon>
        <taxon>Actinomycetota</taxon>
        <taxon>Actinomycetes</taxon>
        <taxon>Pseudonocardiales</taxon>
        <taxon>Pseudonocardiaceae</taxon>
        <taxon>Pseudonocardia</taxon>
    </lineage>
</organism>
<keyword evidence="1" id="KW-1133">Transmembrane helix</keyword>
<proteinExistence type="predicted"/>
<reference evidence="3" key="1">
    <citation type="journal article" date="2019" name="Int. J. Syst. Evol. Microbiol.">
        <title>The Global Catalogue of Microorganisms (GCM) 10K type strain sequencing project: providing services to taxonomists for standard genome sequencing and annotation.</title>
        <authorList>
            <consortium name="The Broad Institute Genomics Platform"/>
            <consortium name="The Broad Institute Genome Sequencing Center for Infectious Disease"/>
            <person name="Wu L."/>
            <person name="Ma J."/>
        </authorList>
    </citation>
    <scope>NUCLEOTIDE SEQUENCE [LARGE SCALE GENOMIC DNA]</scope>
    <source>
        <strain evidence="3">CCM 8391</strain>
    </source>
</reference>
<evidence type="ECO:0000256" key="1">
    <source>
        <dbReference type="SAM" id="Phobius"/>
    </source>
</evidence>
<sequence length="100" mass="10456">MLSDRERGILAGIERDLVTSDPHLVRRFQILATVRPRRRAAPGSVRAAGPAPFVLLITGLTLLVIGGLTTTFPIVGAGVVLSLLALVIASLITTPRPGPA</sequence>
<keyword evidence="1" id="KW-0472">Membrane</keyword>
<dbReference type="Proteomes" id="UP001596302">
    <property type="component" value="Unassembled WGS sequence"/>
</dbReference>
<dbReference type="EMBL" id="JBHSQW010000035">
    <property type="protein sequence ID" value="MFC5996081.1"/>
    <property type="molecule type" value="Genomic_DNA"/>
</dbReference>
<feature type="transmembrane region" description="Helical" evidence="1">
    <location>
        <begin position="74"/>
        <end position="94"/>
    </location>
</feature>
<gene>
    <name evidence="2" type="ORF">ACFQE5_17895</name>
</gene>
<feature type="transmembrane region" description="Helical" evidence="1">
    <location>
        <begin position="47"/>
        <end position="68"/>
    </location>
</feature>
<keyword evidence="3" id="KW-1185">Reference proteome</keyword>
<protein>
    <submittedName>
        <fullName evidence="2">DUF3040 domain-containing protein</fullName>
    </submittedName>
</protein>
<comment type="caution">
    <text evidence="2">The sequence shown here is derived from an EMBL/GenBank/DDBJ whole genome shotgun (WGS) entry which is preliminary data.</text>
</comment>
<dbReference type="InterPro" id="IPR021401">
    <property type="entry name" value="DUF3040"/>
</dbReference>
<evidence type="ECO:0000313" key="2">
    <source>
        <dbReference type="EMBL" id="MFC5996081.1"/>
    </source>
</evidence>